<dbReference type="HOGENOM" id="CLU_1629606_0_0_1"/>
<feature type="region of interest" description="Disordered" evidence="1">
    <location>
        <begin position="88"/>
        <end position="127"/>
    </location>
</feature>
<evidence type="ECO:0000313" key="3">
    <source>
        <dbReference type="Proteomes" id="UP000026960"/>
    </source>
</evidence>
<dbReference type="Proteomes" id="UP000026960">
    <property type="component" value="Chromosome 8"/>
</dbReference>
<dbReference type="EnsemblPlants" id="OBART08G23020.1">
    <property type="protein sequence ID" value="OBART08G23020.1"/>
    <property type="gene ID" value="OBART08G23020"/>
</dbReference>
<dbReference type="AlphaFoldDB" id="A0A0D3H304"/>
<keyword evidence="3" id="KW-1185">Reference proteome</keyword>
<protein>
    <submittedName>
        <fullName evidence="2">Uncharacterized protein</fullName>
    </submittedName>
</protein>
<sequence length="163" mass="18116">MLRRVTLLWSNLLNTSPAPASRSPMQHSNTCNCSSLQTTEFFFRNALEMIDIFGVAICFDKRSIDDSSTEVVISLALLKSLTILSSSLSEKKKRSEEMRRSPPAAGEAATTLPAATPVLEGSPRQDRGGLHQFWRRLYSEQSTTAQGQHKPITYTNGKDQQIL</sequence>
<evidence type="ECO:0000256" key="1">
    <source>
        <dbReference type="SAM" id="MobiDB-lite"/>
    </source>
</evidence>
<reference evidence="2" key="2">
    <citation type="submission" date="2015-03" db="UniProtKB">
        <authorList>
            <consortium name="EnsemblPlants"/>
        </authorList>
    </citation>
    <scope>IDENTIFICATION</scope>
</reference>
<name>A0A0D3H304_9ORYZ</name>
<feature type="compositionally biased region" description="Low complexity" evidence="1">
    <location>
        <begin position="101"/>
        <end position="117"/>
    </location>
</feature>
<organism evidence="2">
    <name type="scientific">Oryza barthii</name>
    <dbReference type="NCBI Taxonomy" id="65489"/>
    <lineage>
        <taxon>Eukaryota</taxon>
        <taxon>Viridiplantae</taxon>
        <taxon>Streptophyta</taxon>
        <taxon>Embryophyta</taxon>
        <taxon>Tracheophyta</taxon>
        <taxon>Spermatophyta</taxon>
        <taxon>Magnoliopsida</taxon>
        <taxon>Liliopsida</taxon>
        <taxon>Poales</taxon>
        <taxon>Poaceae</taxon>
        <taxon>BOP clade</taxon>
        <taxon>Oryzoideae</taxon>
        <taxon>Oryzeae</taxon>
        <taxon>Oryzinae</taxon>
        <taxon>Oryza</taxon>
    </lineage>
</organism>
<dbReference type="Gramene" id="OBART08G23020.1">
    <property type="protein sequence ID" value="OBART08G23020.1"/>
    <property type="gene ID" value="OBART08G23020"/>
</dbReference>
<feature type="compositionally biased region" description="Basic and acidic residues" evidence="1">
    <location>
        <begin position="89"/>
        <end position="100"/>
    </location>
</feature>
<feature type="region of interest" description="Disordered" evidence="1">
    <location>
        <begin position="141"/>
        <end position="163"/>
    </location>
</feature>
<evidence type="ECO:0000313" key="2">
    <source>
        <dbReference type="EnsemblPlants" id="OBART08G23020.1"/>
    </source>
</evidence>
<accession>A0A0D3H304</accession>
<reference evidence="2" key="1">
    <citation type="journal article" date="2009" name="Rice">
        <title>De Novo Next Generation Sequencing of Plant Genomes.</title>
        <authorList>
            <person name="Rounsley S."/>
            <person name="Marri P.R."/>
            <person name="Yu Y."/>
            <person name="He R."/>
            <person name="Sisneros N."/>
            <person name="Goicoechea J.L."/>
            <person name="Lee S.J."/>
            <person name="Angelova A."/>
            <person name="Kudrna D."/>
            <person name="Luo M."/>
            <person name="Affourtit J."/>
            <person name="Desany B."/>
            <person name="Knight J."/>
            <person name="Niazi F."/>
            <person name="Egholm M."/>
            <person name="Wing R.A."/>
        </authorList>
    </citation>
    <scope>NUCLEOTIDE SEQUENCE [LARGE SCALE GENOMIC DNA]</scope>
    <source>
        <strain evidence="2">cv. IRGC 105608</strain>
    </source>
</reference>
<proteinExistence type="predicted"/>